<protein>
    <submittedName>
        <fullName evidence="1">Uncharacterized protein</fullName>
    </submittedName>
</protein>
<evidence type="ECO:0000313" key="2">
    <source>
        <dbReference type="Proteomes" id="UP000045285"/>
    </source>
</evidence>
<dbReference type="Proteomes" id="UP000045285">
    <property type="component" value="Unassembled WGS sequence"/>
</dbReference>
<dbReference type="AlphaFoldDB" id="A0A090FQ80"/>
<gene>
    <name evidence="1" type="ORF">MPL3356_340184</name>
</gene>
<accession>A0A090FQ80</accession>
<sequence length="111" mass="12108">MLSSSGRSKPAWRPSKRRWTNLWAPRKLSARRVLTKALWPILNGSRFEPVETPSPIRILSSLSQPAGVSGSISTQYAYKGWDGVIQAAAPARIIESGIPIEALLAQIAVSK</sequence>
<name>A0A090FQ80_MESPL</name>
<keyword evidence="2" id="KW-1185">Reference proteome</keyword>
<reference evidence="2" key="1">
    <citation type="submission" date="2014-08" db="EMBL/GenBank/DDBJ databases">
        <authorList>
            <person name="Moulin L."/>
        </authorList>
    </citation>
    <scope>NUCLEOTIDE SEQUENCE [LARGE SCALE GENOMIC DNA]</scope>
</reference>
<dbReference type="EMBL" id="CCMZ01000028">
    <property type="protein sequence ID" value="CDX21109.1"/>
    <property type="molecule type" value="Genomic_DNA"/>
</dbReference>
<organism evidence="1 2">
    <name type="scientific">Mesorhizobium plurifarium</name>
    <dbReference type="NCBI Taxonomy" id="69974"/>
    <lineage>
        <taxon>Bacteria</taxon>
        <taxon>Pseudomonadati</taxon>
        <taxon>Pseudomonadota</taxon>
        <taxon>Alphaproteobacteria</taxon>
        <taxon>Hyphomicrobiales</taxon>
        <taxon>Phyllobacteriaceae</taxon>
        <taxon>Mesorhizobium</taxon>
    </lineage>
</organism>
<proteinExistence type="predicted"/>
<evidence type="ECO:0000313" key="1">
    <source>
        <dbReference type="EMBL" id="CDX21109.1"/>
    </source>
</evidence>